<evidence type="ECO:0000256" key="2">
    <source>
        <dbReference type="ARBA" id="ARBA00022670"/>
    </source>
</evidence>
<evidence type="ECO:0000259" key="5">
    <source>
        <dbReference type="PROSITE" id="PS50600"/>
    </source>
</evidence>
<dbReference type="EMBL" id="JARPOI010000008">
    <property type="protein sequence ID" value="KAJ9174961.1"/>
    <property type="molecule type" value="Genomic_DNA"/>
</dbReference>
<evidence type="ECO:0000256" key="4">
    <source>
        <dbReference type="SAM" id="MobiDB-lite"/>
    </source>
</evidence>
<dbReference type="PANTHER" id="PTHR47764">
    <property type="entry name" value="UBIQUITIN-LIKE-SPECIFIC PROTEASE 2B-RELATED"/>
    <property type="match status" value="1"/>
</dbReference>
<evidence type="ECO:0000256" key="3">
    <source>
        <dbReference type="ARBA" id="ARBA00022801"/>
    </source>
</evidence>
<name>A0ABQ9M3V3_HEVBR</name>
<comment type="caution">
    <text evidence="6">The sequence shown here is derived from an EMBL/GenBank/DDBJ whole genome shotgun (WGS) entry which is preliminary data.</text>
</comment>
<dbReference type="Pfam" id="PF02902">
    <property type="entry name" value="Peptidase_C48"/>
    <property type="match status" value="1"/>
</dbReference>
<evidence type="ECO:0000256" key="1">
    <source>
        <dbReference type="ARBA" id="ARBA00005234"/>
    </source>
</evidence>
<evidence type="ECO:0000313" key="7">
    <source>
        <dbReference type="Proteomes" id="UP001174677"/>
    </source>
</evidence>
<dbReference type="Pfam" id="PF25352">
    <property type="entry name" value="PH_ULP"/>
    <property type="match status" value="1"/>
</dbReference>
<dbReference type="Gene3D" id="1.10.418.20">
    <property type="match status" value="1"/>
</dbReference>
<dbReference type="SUPFAM" id="SSF54001">
    <property type="entry name" value="Cysteine proteinases"/>
    <property type="match status" value="1"/>
</dbReference>
<keyword evidence="3" id="KW-0378">Hydrolase</keyword>
<dbReference type="InterPro" id="IPR003653">
    <property type="entry name" value="Peptidase_C48_C"/>
</dbReference>
<dbReference type="Proteomes" id="UP001174677">
    <property type="component" value="Chromosome 8"/>
</dbReference>
<dbReference type="Gene3D" id="3.30.310.130">
    <property type="entry name" value="Ubiquitin-related"/>
    <property type="match status" value="1"/>
</dbReference>
<evidence type="ECO:0000313" key="6">
    <source>
        <dbReference type="EMBL" id="KAJ9174961.1"/>
    </source>
</evidence>
<feature type="compositionally biased region" description="Polar residues" evidence="4">
    <location>
        <begin position="785"/>
        <end position="797"/>
    </location>
</feature>
<accession>A0ABQ9M3V3</accession>
<dbReference type="InterPro" id="IPR057375">
    <property type="entry name" value="ULP2A/B_PH"/>
</dbReference>
<keyword evidence="2" id="KW-0645">Protease</keyword>
<reference evidence="6 7" key="1">
    <citation type="journal article" date="2023" name="Plant Biotechnol. J.">
        <title>Chromosome-level wild Hevea brasiliensis genome provides new tools for genomic-assisted breeding and valuable loci to elevate rubber yield.</title>
        <authorList>
            <person name="Cheng H."/>
            <person name="Song X."/>
            <person name="Hu Y."/>
            <person name="Wu T."/>
            <person name="Yang Q."/>
            <person name="An Z."/>
            <person name="Feng S."/>
            <person name="Deng Z."/>
            <person name="Wu W."/>
            <person name="Zeng X."/>
            <person name="Tu M."/>
            <person name="Wang X."/>
            <person name="Huang H."/>
        </authorList>
    </citation>
    <scope>NUCLEOTIDE SEQUENCE [LARGE SCALE GENOMIC DNA]</scope>
    <source>
        <strain evidence="6">MT/VB/25A 57/8</strain>
    </source>
</reference>
<comment type="similarity">
    <text evidence="1">Belongs to the peptidase C48 family.</text>
</comment>
<feature type="domain" description="Ubiquitin-like protease family profile" evidence="5">
    <location>
        <begin position="398"/>
        <end position="592"/>
    </location>
</feature>
<sequence>MTRPPPSLGVSSAKRSSVFDFSEDDERVEKASEKFLGKFAKPKRKRDLTSPIIKYKFLEFFAGCTGAQEKESAVQHIVVDNESIDVDMGFAAYPSAQEKESANETIIIDNEPIDVEMIFAEGIKAPCKEISDESVDIDANGVSDSHKLSVSPPICTLQEDCTVKEACCVDAMVQSGSQIYENKSVDMISDDDDGSETSTASISISTLEQTEVPSKDPVPESSSVGHKIDILNNAVVVFPDFILYEDMYCTESRLTFLRSCIRVEGSIVNGATGTFNIEWALDDVISIESEWCRRVETAMINLYFKPKVSKGAGNANETSAIDKLKFSVYDPCWFQGQKAIKSLDVRYRSIWNVIFDSDRKKDDDAFSANSMAIPKPCLYVLDEPFEDVIYPKGDPDAVSISKRDVELLRPGTFINDTIIDFYIKFLKNKILPKDQHRFHFFNSFFFRKLADLDKDPRNACEGRAAFQRVRKWTRKVNLFKKDYIFIPVNYSLHWSLIVICHPGEVANFRDDECGRALKVPCILHMDSIRGSHRGLKNLIQSYLCEEWKERHGDTLDDVSSKFSRLQFVPLELPQQENSFDCGLFLLHYVELFLEEVPINFSPFKITEFSNFLNRNWFLPEEASLKRARIWKLICEILEDQSQQIPKGESIDKYPCSLFANTNEQETGIEFLTGASSSLKMCQSDLCSLNTELGIEISLPSASPLRVVPQQIREPGLDSRELFEPETSARLFYSRNYSRACRLSFMSPVEEAEEIGEQFSDSSSDTEDSWKQNYMQIEEPYDDDSSSGTYRNESQKSSEIGLDDHPQGYGNARKTEGQESSTSTEDILTYIVEDSQEAKGMHTGNEAASSVK</sequence>
<keyword evidence="7" id="KW-1185">Reference proteome</keyword>
<gene>
    <name evidence="6" type="ORF">P3X46_013554</name>
</gene>
<feature type="region of interest" description="Disordered" evidence="4">
    <location>
        <begin position="778"/>
        <end position="851"/>
    </location>
</feature>
<organism evidence="6 7">
    <name type="scientific">Hevea brasiliensis</name>
    <name type="common">Para rubber tree</name>
    <name type="synonym">Siphonia brasiliensis</name>
    <dbReference type="NCBI Taxonomy" id="3981"/>
    <lineage>
        <taxon>Eukaryota</taxon>
        <taxon>Viridiplantae</taxon>
        <taxon>Streptophyta</taxon>
        <taxon>Embryophyta</taxon>
        <taxon>Tracheophyta</taxon>
        <taxon>Spermatophyta</taxon>
        <taxon>Magnoliopsida</taxon>
        <taxon>eudicotyledons</taxon>
        <taxon>Gunneridae</taxon>
        <taxon>Pentapetalae</taxon>
        <taxon>rosids</taxon>
        <taxon>fabids</taxon>
        <taxon>Malpighiales</taxon>
        <taxon>Euphorbiaceae</taxon>
        <taxon>Crotonoideae</taxon>
        <taxon>Micrandreae</taxon>
        <taxon>Hevea</taxon>
    </lineage>
</organism>
<dbReference type="InterPro" id="IPR038765">
    <property type="entry name" value="Papain-like_cys_pep_sf"/>
</dbReference>
<protein>
    <recommendedName>
        <fullName evidence="5">Ubiquitin-like protease family profile domain-containing protein</fullName>
    </recommendedName>
</protein>
<dbReference type="PROSITE" id="PS50600">
    <property type="entry name" value="ULP_PROTEASE"/>
    <property type="match status" value="1"/>
</dbReference>
<proteinExistence type="inferred from homology"/>
<dbReference type="PANTHER" id="PTHR47764:SF14">
    <property type="entry name" value="UBIQUITIN-LIKE PROTEASE FAMILY PROFILE DOMAIN-CONTAINING PROTEIN"/>
    <property type="match status" value="1"/>
</dbReference>